<evidence type="ECO:0000313" key="2">
    <source>
        <dbReference type="Proteomes" id="UP000830326"/>
    </source>
</evidence>
<dbReference type="EMBL" id="CP095075">
    <property type="protein sequence ID" value="UOR10499.1"/>
    <property type="molecule type" value="Genomic_DNA"/>
</dbReference>
<dbReference type="SUPFAM" id="SSF54285">
    <property type="entry name" value="MoaD/ThiS"/>
    <property type="match status" value="1"/>
</dbReference>
<dbReference type="PANTHER" id="PTHR34472">
    <property type="entry name" value="SULFUR CARRIER PROTEIN THIS"/>
    <property type="match status" value="1"/>
</dbReference>
<dbReference type="InterPro" id="IPR016155">
    <property type="entry name" value="Mopterin_synth/thiamin_S_b"/>
</dbReference>
<dbReference type="CDD" id="cd00565">
    <property type="entry name" value="Ubl_ThiS"/>
    <property type="match status" value="1"/>
</dbReference>
<dbReference type="Pfam" id="PF02597">
    <property type="entry name" value="ThiS"/>
    <property type="match status" value="1"/>
</dbReference>
<dbReference type="NCBIfam" id="TIGR01683">
    <property type="entry name" value="thiS"/>
    <property type="match status" value="1"/>
</dbReference>
<accession>A0ABY4H712</accession>
<dbReference type="RefSeq" id="WP_245029609.1">
    <property type="nucleotide sequence ID" value="NZ_CP095075.1"/>
</dbReference>
<reference evidence="1" key="1">
    <citation type="submission" date="2022-04" db="EMBL/GenBank/DDBJ databases">
        <title>Halobacillus sp. isolated from saltern.</title>
        <authorList>
            <person name="Won M."/>
            <person name="Lee C.-M."/>
            <person name="Woen H.-Y."/>
            <person name="Kwon S.-W."/>
        </authorList>
    </citation>
    <scope>NUCLEOTIDE SEQUENCE</scope>
    <source>
        <strain evidence="1">SSHM10-5</strain>
    </source>
</reference>
<organism evidence="1 2">
    <name type="scientific">Halobacillus amylolyticus</name>
    <dbReference type="NCBI Taxonomy" id="2932259"/>
    <lineage>
        <taxon>Bacteria</taxon>
        <taxon>Bacillati</taxon>
        <taxon>Bacillota</taxon>
        <taxon>Bacilli</taxon>
        <taxon>Bacillales</taxon>
        <taxon>Bacillaceae</taxon>
        <taxon>Halobacillus</taxon>
    </lineage>
</organism>
<evidence type="ECO:0000313" key="1">
    <source>
        <dbReference type="EMBL" id="UOR10499.1"/>
    </source>
</evidence>
<dbReference type="InterPro" id="IPR012675">
    <property type="entry name" value="Beta-grasp_dom_sf"/>
</dbReference>
<dbReference type="InterPro" id="IPR010035">
    <property type="entry name" value="Thi_S"/>
</dbReference>
<gene>
    <name evidence="1" type="primary">thiS</name>
    <name evidence="1" type="ORF">MUO15_12505</name>
</gene>
<dbReference type="Gene3D" id="3.10.20.30">
    <property type="match status" value="1"/>
</dbReference>
<dbReference type="InterPro" id="IPR003749">
    <property type="entry name" value="ThiS/MoaD-like"/>
</dbReference>
<keyword evidence="2" id="KW-1185">Reference proteome</keyword>
<protein>
    <submittedName>
        <fullName evidence="1">Sulfur carrier protein ThiS</fullName>
    </submittedName>
</protein>
<dbReference type="PANTHER" id="PTHR34472:SF1">
    <property type="entry name" value="SULFUR CARRIER PROTEIN THIS"/>
    <property type="match status" value="1"/>
</dbReference>
<sequence>MTIQLNGEPLDCPEKVVTVTDLLDFYKLDSQMVIVEYNQTIIQRNQYPDVHLQKGDQIELVHFVGGG</sequence>
<dbReference type="Proteomes" id="UP000830326">
    <property type="component" value="Chromosome"/>
</dbReference>
<proteinExistence type="predicted"/>
<name>A0ABY4H712_9BACI</name>